<feature type="transmembrane region" description="Helical" evidence="7">
    <location>
        <begin position="826"/>
        <end position="850"/>
    </location>
</feature>
<gene>
    <name evidence="10" type="ORF">EC957_000324</name>
</gene>
<dbReference type="PANTHER" id="PTHR10783:SF103">
    <property type="entry name" value="SOLUTE CARRIER FAMILY 53 MEMBER 1"/>
    <property type="match status" value="1"/>
</dbReference>
<organism evidence="10 11">
    <name type="scientific">Mortierella hygrophila</name>
    <dbReference type="NCBI Taxonomy" id="979708"/>
    <lineage>
        <taxon>Eukaryota</taxon>
        <taxon>Fungi</taxon>
        <taxon>Fungi incertae sedis</taxon>
        <taxon>Mucoromycota</taxon>
        <taxon>Mortierellomycotina</taxon>
        <taxon>Mortierellomycetes</taxon>
        <taxon>Mortierellales</taxon>
        <taxon>Mortierellaceae</taxon>
        <taxon>Mortierella</taxon>
    </lineage>
</organism>
<proteinExistence type="inferred from homology"/>
<dbReference type="PROSITE" id="PS51382">
    <property type="entry name" value="SPX"/>
    <property type="match status" value="1"/>
</dbReference>
<dbReference type="GO" id="GO:0005886">
    <property type="term" value="C:plasma membrane"/>
    <property type="evidence" value="ECO:0007669"/>
    <property type="project" value="TreeGrafter"/>
</dbReference>
<feature type="compositionally biased region" description="Basic and acidic residues" evidence="6">
    <location>
        <begin position="1013"/>
        <end position="1028"/>
    </location>
</feature>
<dbReference type="InterPro" id="IPR004342">
    <property type="entry name" value="EXS_C"/>
</dbReference>
<comment type="caution">
    <text evidence="10">The sequence shown here is derived from an EMBL/GenBank/DDBJ whole genome shotgun (WGS) entry which is preliminary data.</text>
</comment>
<reference evidence="10" key="1">
    <citation type="journal article" date="2020" name="Fungal Divers.">
        <title>Resolving the Mortierellaceae phylogeny through synthesis of multi-gene phylogenetics and phylogenomics.</title>
        <authorList>
            <person name="Vandepol N."/>
            <person name="Liber J."/>
            <person name="Desiro A."/>
            <person name="Na H."/>
            <person name="Kennedy M."/>
            <person name="Barry K."/>
            <person name="Grigoriev I.V."/>
            <person name="Miller A.N."/>
            <person name="O'Donnell K."/>
            <person name="Stajich J.E."/>
            <person name="Bonito G."/>
        </authorList>
    </citation>
    <scope>NUCLEOTIDE SEQUENCE</scope>
    <source>
        <strain evidence="10">NRRL 2591</strain>
    </source>
</reference>
<keyword evidence="5 7" id="KW-0472">Membrane</keyword>
<feature type="compositionally biased region" description="Basic and acidic residues" evidence="6">
    <location>
        <begin position="1086"/>
        <end position="1095"/>
    </location>
</feature>
<evidence type="ECO:0000313" key="11">
    <source>
        <dbReference type="Proteomes" id="UP000723463"/>
    </source>
</evidence>
<feature type="transmembrane region" description="Helical" evidence="7">
    <location>
        <begin position="586"/>
        <end position="605"/>
    </location>
</feature>
<evidence type="ECO:0000259" key="8">
    <source>
        <dbReference type="PROSITE" id="PS51380"/>
    </source>
</evidence>
<feature type="compositionally biased region" description="Acidic residues" evidence="6">
    <location>
        <begin position="1096"/>
        <end position="1110"/>
    </location>
</feature>
<evidence type="ECO:0000313" key="10">
    <source>
        <dbReference type="EMBL" id="KAF9543959.1"/>
    </source>
</evidence>
<evidence type="ECO:0000256" key="6">
    <source>
        <dbReference type="SAM" id="MobiDB-lite"/>
    </source>
</evidence>
<dbReference type="PANTHER" id="PTHR10783">
    <property type="entry name" value="XENOTROPIC AND POLYTROPIC RETROVIRUS RECEPTOR 1-RELATED"/>
    <property type="match status" value="1"/>
</dbReference>
<dbReference type="GO" id="GO:0005794">
    <property type="term" value="C:Golgi apparatus"/>
    <property type="evidence" value="ECO:0007669"/>
    <property type="project" value="TreeGrafter"/>
</dbReference>
<feature type="transmembrane region" description="Helical" evidence="7">
    <location>
        <begin position="611"/>
        <end position="629"/>
    </location>
</feature>
<feature type="domain" description="SPX" evidence="9">
    <location>
        <begin position="1"/>
        <end position="441"/>
    </location>
</feature>
<evidence type="ECO:0000256" key="7">
    <source>
        <dbReference type="SAM" id="Phobius"/>
    </source>
</evidence>
<evidence type="ECO:0000256" key="1">
    <source>
        <dbReference type="ARBA" id="ARBA00004141"/>
    </source>
</evidence>
<comment type="similarity">
    <text evidence="2">Belongs to the SYG1 (TC 2.A.94) family.</text>
</comment>
<feature type="region of interest" description="Disordered" evidence="6">
    <location>
        <begin position="43"/>
        <end position="140"/>
    </location>
</feature>
<dbReference type="AlphaFoldDB" id="A0A9P6F812"/>
<feature type="transmembrane region" description="Helical" evidence="7">
    <location>
        <begin position="499"/>
        <end position="518"/>
    </location>
</feature>
<keyword evidence="4 7" id="KW-1133">Transmembrane helix</keyword>
<dbReference type="Proteomes" id="UP000723463">
    <property type="component" value="Unassembled WGS sequence"/>
</dbReference>
<feature type="compositionally biased region" description="Acidic residues" evidence="6">
    <location>
        <begin position="888"/>
        <end position="904"/>
    </location>
</feature>
<feature type="compositionally biased region" description="Polar residues" evidence="6">
    <location>
        <begin position="938"/>
        <end position="954"/>
    </location>
</feature>
<comment type="subcellular location">
    <subcellularLocation>
        <location evidence="1">Membrane</location>
        <topology evidence="1">Multi-pass membrane protein</topology>
    </subcellularLocation>
</comment>
<evidence type="ECO:0000256" key="3">
    <source>
        <dbReference type="ARBA" id="ARBA00022692"/>
    </source>
</evidence>
<dbReference type="EMBL" id="JAAAXW010000101">
    <property type="protein sequence ID" value="KAF9543959.1"/>
    <property type="molecule type" value="Genomic_DNA"/>
</dbReference>
<feature type="region of interest" description="Disordered" evidence="6">
    <location>
        <begin position="1013"/>
        <end position="1110"/>
    </location>
</feature>
<evidence type="ECO:0000256" key="4">
    <source>
        <dbReference type="ARBA" id="ARBA00022989"/>
    </source>
</evidence>
<dbReference type="PROSITE" id="PS51380">
    <property type="entry name" value="EXS"/>
    <property type="match status" value="1"/>
</dbReference>
<dbReference type="CDD" id="cd14475">
    <property type="entry name" value="SPX_SYG1_like"/>
    <property type="match status" value="1"/>
</dbReference>
<accession>A0A9P6F812</accession>
<protein>
    <submittedName>
        <fullName evidence="10">Uncharacterized protein</fullName>
    </submittedName>
</protein>
<feature type="transmembrane region" description="Helical" evidence="7">
    <location>
        <begin position="533"/>
        <end position="555"/>
    </location>
</feature>
<dbReference type="GO" id="GO:0006817">
    <property type="term" value="P:phosphate ion transport"/>
    <property type="evidence" value="ECO:0007669"/>
    <property type="project" value="TreeGrafter"/>
</dbReference>
<dbReference type="GO" id="GO:0000822">
    <property type="term" value="F:inositol hexakisphosphate binding"/>
    <property type="evidence" value="ECO:0007669"/>
    <property type="project" value="TreeGrafter"/>
</dbReference>
<dbReference type="Pfam" id="PF03105">
    <property type="entry name" value="SPX"/>
    <property type="match status" value="1"/>
</dbReference>
<feature type="domain" description="EXS" evidence="8">
    <location>
        <begin position="693"/>
        <end position="891"/>
    </location>
</feature>
<keyword evidence="11" id="KW-1185">Reference proteome</keyword>
<feature type="transmembrane region" description="Helical" evidence="7">
    <location>
        <begin position="760"/>
        <end position="778"/>
    </location>
</feature>
<evidence type="ECO:0000259" key="9">
    <source>
        <dbReference type="PROSITE" id="PS51382"/>
    </source>
</evidence>
<evidence type="ECO:0000256" key="2">
    <source>
        <dbReference type="ARBA" id="ARBA00009665"/>
    </source>
</evidence>
<dbReference type="GO" id="GO:0016036">
    <property type="term" value="P:cellular response to phosphate starvation"/>
    <property type="evidence" value="ECO:0007669"/>
    <property type="project" value="TreeGrafter"/>
</dbReference>
<evidence type="ECO:0000256" key="5">
    <source>
        <dbReference type="ARBA" id="ARBA00023136"/>
    </source>
</evidence>
<sequence>MKFAKQLQEEVVPEWRKAYMNYKQGKKYLKAIEAALDRLNDNDETAHRDNSKHHGPLSIDTEAVSPIERPATAYSPRYPDSPTGTTPIIKKGRGSQRSYDAIHRPPPLRHATLPPPSSSLGSALDGTDQDSSAPYDPQQHQIAHEPSIATLTDRQALPRSDSFVAQVGEAARTQSHNVFKSLQRSLTMAATPPELRPKPRAINLEGRSLDSVKDQMLEEERVFFQFLDSQLAMVDAFYKEKELESVTKLKVLKQQLYVADEWKRRQDARKAKAEATGGWYQAEWSRVRDGLGSFMEDPTQTENVTIAPLHRPHLNPLDQVKHATVGFATGTETIKPMNGAVNNGKALENNLRSRDNRTTVDGHPVSSVSEHNQVVIDDEENRRQHLHHKVARSRIKAAIYEFYRSMEMLKNYRVLNKTGFIKIMKKFDKTAGWKASKEFQASKLKTAYFVTSTILDDLILETEDLYIEKFENGHRRRGMTKLRIPVIKNRSHHATAARVGVYIGIALPLFILGVKSAFSEDTESEIPFWSSLLLVYSGLFLTVLFACLFGINMYVWDKARINYKFIFEFDPRDNLDYTQFFEIPTFFMMALCIALYLDFVVGFISPSMFRTYYPLILFGLIFVVLCWPLRMFRFGARKWFLQSIWRIVASGYYKVEFRDFFIADEMNSLVYSIEQFEFTICAYTQHWNDLASTCSTSHMWITPFVTALPAWFRFLQCLRRYRDTLEWFPHLLNAGKYTCSLLQILVYFSFRHYGGNSLKAAYIVVSLITSSYTFAWDIHMDWGLFQFGKHGGAAFGNPFLRPELVYSRKWVYYLAIVLDFSGRFSWILRFLAVNVNVMILSFTLGFVEVLRRWMWNFFRLENEHLNNCGHFRAIKDIPLPFHIHVAEDSDDDENDEGEMNEVAEDVPAKDNGSDTEDGEQGGIGSGTDESKQRHRPAASTSQASFQLGDVSSQTGVVRRPSPKRKPSGASSGGPPFGLDRSSTFVDDALGQAGFGSEQLEQLASTTYNKFYDRRDFESRIDGDEETYRGRNSRSNKAPLMRKASRATSGLGLGIESSAGGTADGARPVEASDAISTKTKRGLGKMLKSEMRRWRDDSDDEDDYDSDDDER</sequence>
<dbReference type="InterPro" id="IPR004331">
    <property type="entry name" value="SPX_dom"/>
</dbReference>
<name>A0A9P6F812_9FUNG</name>
<dbReference type="CDD" id="cd14447">
    <property type="entry name" value="SPX"/>
    <property type="match status" value="1"/>
</dbReference>
<keyword evidence="3 7" id="KW-0812">Transmembrane</keyword>
<dbReference type="Pfam" id="PF03124">
    <property type="entry name" value="EXS"/>
    <property type="match status" value="1"/>
</dbReference>
<feature type="region of interest" description="Disordered" evidence="6">
    <location>
        <begin position="887"/>
        <end position="983"/>
    </location>
</feature>